<comment type="caution">
    <text evidence="1">The sequence shown here is derived from an EMBL/GenBank/DDBJ whole genome shotgun (WGS) entry which is preliminary data.</text>
</comment>
<evidence type="ECO:0000313" key="2">
    <source>
        <dbReference type="Proteomes" id="UP000287651"/>
    </source>
</evidence>
<dbReference type="AlphaFoldDB" id="A0A427AU62"/>
<name>A0A427AU62_ENSVE</name>
<reference evidence="1 2" key="1">
    <citation type="journal article" date="2014" name="Agronomy (Basel)">
        <title>A Draft Genome Sequence for Ensete ventricosum, the Drought-Tolerant Tree Against Hunger.</title>
        <authorList>
            <person name="Harrison J."/>
            <person name="Moore K.A."/>
            <person name="Paszkiewicz K."/>
            <person name="Jones T."/>
            <person name="Grant M."/>
            <person name="Ambacheew D."/>
            <person name="Muzemil S."/>
            <person name="Studholme D.J."/>
        </authorList>
    </citation>
    <scope>NUCLEOTIDE SEQUENCE [LARGE SCALE GENOMIC DNA]</scope>
</reference>
<protein>
    <submittedName>
        <fullName evidence="1">Uncharacterized protein</fullName>
    </submittedName>
</protein>
<dbReference type="EMBL" id="AMZH03001312">
    <property type="protein sequence ID" value="RRT79780.1"/>
    <property type="molecule type" value="Genomic_DNA"/>
</dbReference>
<accession>A0A427AU62</accession>
<sequence>MSGHVAEARVGPSLGKDVPYKVSSQAAANRLASGRRNGFTGLNWPYYGGCGPTGPTRDPKRDVHGISKIQTTFSSYFLDTPVPPSILESVTRQVGPMWGLELPPGVTRVGDGMERRKYPIRVEDYQLFEAVGQGVSAQVIDSAQGIHSMAPEVMEQLHGYDFKWEKEEDLLAQKKMPYGKKEEISQVGVSYP</sequence>
<dbReference type="Proteomes" id="UP000287651">
    <property type="component" value="Unassembled WGS sequence"/>
</dbReference>
<evidence type="ECO:0000313" key="1">
    <source>
        <dbReference type="EMBL" id="RRT79780.1"/>
    </source>
</evidence>
<gene>
    <name evidence="1" type="ORF">B296_00024855</name>
</gene>
<organism evidence="1 2">
    <name type="scientific">Ensete ventricosum</name>
    <name type="common">Abyssinian banana</name>
    <name type="synonym">Musa ensete</name>
    <dbReference type="NCBI Taxonomy" id="4639"/>
    <lineage>
        <taxon>Eukaryota</taxon>
        <taxon>Viridiplantae</taxon>
        <taxon>Streptophyta</taxon>
        <taxon>Embryophyta</taxon>
        <taxon>Tracheophyta</taxon>
        <taxon>Spermatophyta</taxon>
        <taxon>Magnoliopsida</taxon>
        <taxon>Liliopsida</taxon>
        <taxon>Zingiberales</taxon>
        <taxon>Musaceae</taxon>
        <taxon>Ensete</taxon>
    </lineage>
</organism>
<proteinExistence type="predicted"/>